<comment type="caution">
    <text evidence="8">The sequence shown here is derived from an EMBL/GenBank/DDBJ whole genome shotgun (WGS) entry which is preliminary data.</text>
</comment>
<dbReference type="CDD" id="cd08242">
    <property type="entry name" value="MDR_like"/>
    <property type="match status" value="1"/>
</dbReference>
<comment type="similarity">
    <text evidence="2">Belongs to the zinc-containing alcohol dehydrogenase family.</text>
</comment>
<dbReference type="EMBL" id="PGTM01000022">
    <property type="protein sequence ID" value="PJF36945.1"/>
    <property type="molecule type" value="Genomic_DNA"/>
</dbReference>
<evidence type="ECO:0000256" key="3">
    <source>
        <dbReference type="ARBA" id="ARBA00022723"/>
    </source>
</evidence>
<sequence>MRGLYFEDKLTLRHDLPEPEPRAGEALIKLRMAGICHTDLELTRGYMGFTGVLGHEFVGETLADYGSFAAGTRVVGEINVACGICDLCLANMPSQCRNRVTLGIDRYDGVFAERFRLPVRNLYAVPESIDDEAAVFVEPLAAALQIPELVPITPSQRVILIGAGKLGLLAAQVLRNLGCELVVVARRQRPIQLLEKWHIAYVDARRADWLDRIGRKSAHVVVDCTGNAEGFAQALEIVRPRGTIVLKSTYSGLPHADLTRVVVDEIKVIGSRCGPFGAAIRLLGSQQIDVASMIEAIYPLEDSLAAFEHASSSGVLKVLLRP</sequence>
<dbReference type="Gene3D" id="3.40.50.720">
    <property type="entry name" value="NAD(P)-binding Rossmann-like Domain"/>
    <property type="match status" value="1"/>
</dbReference>
<dbReference type="Proteomes" id="UP000229681">
    <property type="component" value="Unassembled WGS sequence"/>
</dbReference>
<dbReference type="GO" id="GO:0016491">
    <property type="term" value="F:oxidoreductase activity"/>
    <property type="evidence" value="ECO:0007669"/>
    <property type="project" value="UniProtKB-KW"/>
</dbReference>
<reference evidence="10 11" key="1">
    <citation type="submission" date="2017-11" db="EMBL/GenBank/DDBJ databases">
        <title>Evolution of Phototrophy in the Chloroflexi Phylum Driven by Horizontal Gene Transfer.</title>
        <authorList>
            <person name="Ward L.M."/>
            <person name="Hemp J."/>
            <person name="Shih P.M."/>
            <person name="Mcglynn S.E."/>
            <person name="Fischer W."/>
        </authorList>
    </citation>
    <scope>NUCLEOTIDE SEQUENCE [LARGE SCALE GENOMIC DNA]</scope>
    <source>
        <strain evidence="9">CP1_1M</strain>
        <strain evidence="8">JP3_13</strain>
    </source>
</reference>
<evidence type="ECO:0000313" key="10">
    <source>
        <dbReference type="Proteomes" id="UP000228947"/>
    </source>
</evidence>
<dbReference type="Proteomes" id="UP000228947">
    <property type="component" value="Unassembled WGS sequence"/>
</dbReference>
<name>A0A2M8PHC1_9CHLR</name>
<evidence type="ECO:0000256" key="1">
    <source>
        <dbReference type="ARBA" id="ARBA00001947"/>
    </source>
</evidence>
<accession>A0A2M8PHC1</accession>
<dbReference type="InterPro" id="IPR036291">
    <property type="entry name" value="NAD(P)-bd_dom_sf"/>
</dbReference>
<feature type="domain" description="Alcohol dehydrogenase-like C-terminal" evidence="6">
    <location>
        <begin position="166"/>
        <end position="275"/>
    </location>
</feature>
<proteinExistence type="inferred from homology"/>
<dbReference type="GO" id="GO:0046872">
    <property type="term" value="F:metal ion binding"/>
    <property type="evidence" value="ECO:0007669"/>
    <property type="project" value="UniProtKB-KW"/>
</dbReference>
<evidence type="ECO:0000256" key="2">
    <source>
        <dbReference type="ARBA" id="ARBA00008072"/>
    </source>
</evidence>
<dbReference type="SUPFAM" id="SSF50129">
    <property type="entry name" value="GroES-like"/>
    <property type="match status" value="1"/>
</dbReference>
<dbReference type="AlphaFoldDB" id="A0A2M8PHC1"/>
<gene>
    <name evidence="8" type="ORF">CUN49_02780</name>
    <name evidence="9" type="ORF">CUN50_03810</name>
</gene>
<evidence type="ECO:0000313" key="9">
    <source>
        <dbReference type="EMBL" id="PJF42511.1"/>
    </source>
</evidence>
<dbReference type="PANTHER" id="PTHR43350:SF2">
    <property type="entry name" value="GROES-LIKE ZINC-BINDING ALCOHOL DEHYDROGENASE FAMILY PROTEIN"/>
    <property type="match status" value="1"/>
</dbReference>
<evidence type="ECO:0000313" key="11">
    <source>
        <dbReference type="Proteomes" id="UP000229681"/>
    </source>
</evidence>
<dbReference type="InterPro" id="IPR011032">
    <property type="entry name" value="GroES-like_sf"/>
</dbReference>
<dbReference type="SUPFAM" id="SSF51735">
    <property type="entry name" value="NAD(P)-binding Rossmann-fold domains"/>
    <property type="match status" value="1"/>
</dbReference>
<feature type="domain" description="Alcohol dehydrogenase-like N-terminal" evidence="7">
    <location>
        <begin position="23"/>
        <end position="127"/>
    </location>
</feature>
<keyword evidence="3" id="KW-0479">Metal-binding</keyword>
<keyword evidence="4" id="KW-0862">Zinc</keyword>
<dbReference type="Pfam" id="PF08240">
    <property type="entry name" value="ADH_N"/>
    <property type="match status" value="1"/>
</dbReference>
<protein>
    <submittedName>
        <fullName evidence="8">Alcohol dehydrogenase</fullName>
    </submittedName>
</protein>
<dbReference type="InterPro" id="IPR013154">
    <property type="entry name" value="ADH-like_N"/>
</dbReference>
<dbReference type="PANTHER" id="PTHR43350">
    <property type="entry name" value="NAD-DEPENDENT ALCOHOL DEHYDROGENASE"/>
    <property type="match status" value="1"/>
</dbReference>
<dbReference type="Pfam" id="PF00107">
    <property type="entry name" value="ADH_zinc_N"/>
    <property type="match status" value="1"/>
</dbReference>
<dbReference type="InterPro" id="IPR013149">
    <property type="entry name" value="ADH-like_C"/>
</dbReference>
<comment type="cofactor">
    <cofactor evidence="1">
        <name>Zn(2+)</name>
        <dbReference type="ChEBI" id="CHEBI:29105"/>
    </cofactor>
</comment>
<evidence type="ECO:0000259" key="7">
    <source>
        <dbReference type="Pfam" id="PF08240"/>
    </source>
</evidence>
<evidence type="ECO:0000256" key="4">
    <source>
        <dbReference type="ARBA" id="ARBA00022833"/>
    </source>
</evidence>
<evidence type="ECO:0000313" key="8">
    <source>
        <dbReference type="EMBL" id="PJF36945.1"/>
    </source>
</evidence>
<evidence type="ECO:0000259" key="6">
    <source>
        <dbReference type="Pfam" id="PF00107"/>
    </source>
</evidence>
<dbReference type="EMBL" id="PGTL01000015">
    <property type="protein sequence ID" value="PJF42511.1"/>
    <property type="molecule type" value="Genomic_DNA"/>
</dbReference>
<dbReference type="Gene3D" id="3.90.180.10">
    <property type="entry name" value="Medium-chain alcohol dehydrogenases, catalytic domain"/>
    <property type="match status" value="1"/>
</dbReference>
<evidence type="ECO:0000256" key="5">
    <source>
        <dbReference type="ARBA" id="ARBA00023002"/>
    </source>
</evidence>
<organism evidence="8 11">
    <name type="scientific">Candidatus Thermofonsia Clade 1 bacterium</name>
    <dbReference type="NCBI Taxonomy" id="2364210"/>
    <lineage>
        <taxon>Bacteria</taxon>
        <taxon>Bacillati</taxon>
        <taxon>Chloroflexota</taxon>
        <taxon>Candidatus Thermofontia</taxon>
        <taxon>Candidatus Thermofonsia Clade 1</taxon>
    </lineage>
</organism>
<keyword evidence="5" id="KW-0560">Oxidoreductase</keyword>